<dbReference type="Proteomes" id="UP000240883">
    <property type="component" value="Unassembled WGS sequence"/>
</dbReference>
<feature type="region of interest" description="Disordered" evidence="1">
    <location>
        <begin position="82"/>
        <end position="114"/>
    </location>
</feature>
<organism evidence="3 4">
    <name type="scientific">Corynespora cassiicola Philippines</name>
    <dbReference type="NCBI Taxonomy" id="1448308"/>
    <lineage>
        <taxon>Eukaryota</taxon>
        <taxon>Fungi</taxon>
        <taxon>Dikarya</taxon>
        <taxon>Ascomycota</taxon>
        <taxon>Pezizomycotina</taxon>
        <taxon>Dothideomycetes</taxon>
        <taxon>Pleosporomycetidae</taxon>
        <taxon>Pleosporales</taxon>
        <taxon>Corynesporascaceae</taxon>
        <taxon>Corynespora</taxon>
    </lineage>
</organism>
<evidence type="ECO:0000313" key="3">
    <source>
        <dbReference type="EMBL" id="PSN71402.1"/>
    </source>
</evidence>
<feature type="transmembrane region" description="Helical" evidence="2">
    <location>
        <begin position="6"/>
        <end position="31"/>
    </location>
</feature>
<evidence type="ECO:0000256" key="1">
    <source>
        <dbReference type="SAM" id="MobiDB-lite"/>
    </source>
</evidence>
<feature type="compositionally biased region" description="Pro residues" evidence="1">
    <location>
        <begin position="95"/>
        <end position="107"/>
    </location>
</feature>
<name>A0A2T2P163_CORCC</name>
<dbReference type="AlphaFoldDB" id="A0A2T2P163"/>
<keyword evidence="2" id="KW-1133">Transmembrane helix</keyword>
<keyword evidence="2" id="KW-0472">Membrane</keyword>
<protein>
    <submittedName>
        <fullName evidence="3">Uncharacterized protein</fullName>
    </submittedName>
</protein>
<sequence>MYILTLFVVINTFITIIITIGMFVALSVFVYRESRRNDTNHDQESLPPRTISAPFNVRRIYSITPEDLAVFPHPHLYRVRSQATVPASKASRTPFTPPADMPTPPKNPAADETP</sequence>
<reference evidence="3 4" key="1">
    <citation type="journal article" date="2018" name="Front. Microbiol.">
        <title>Genome-Wide Analysis of Corynespora cassiicola Leaf Fall Disease Putative Effectors.</title>
        <authorList>
            <person name="Lopez D."/>
            <person name="Ribeiro S."/>
            <person name="Label P."/>
            <person name="Fumanal B."/>
            <person name="Venisse J.S."/>
            <person name="Kohler A."/>
            <person name="de Oliveira R.R."/>
            <person name="Labutti K."/>
            <person name="Lipzen A."/>
            <person name="Lail K."/>
            <person name="Bauer D."/>
            <person name="Ohm R.A."/>
            <person name="Barry K.W."/>
            <person name="Spatafora J."/>
            <person name="Grigoriev I.V."/>
            <person name="Martin F.M."/>
            <person name="Pujade-Renaud V."/>
        </authorList>
    </citation>
    <scope>NUCLEOTIDE SEQUENCE [LARGE SCALE GENOMIC DNA]</scope>
    <source>
        <strain evidence="3 4">Philippines</strain>
    </source>
</reference>
<dbReference type="EMBL" id="KZ678131">
    <property type="protein sequence ID" value="PSN71402.1"/>
    <property type="molecule type" value="Genomic_DNA"/>
</dbReference>
<evidence type="ECO:0000313" key="4">
    <source>
        <dbReference type="Proteomes" id="UP000240883"/>
    </source>
</evidence>
<keyword evidence="2" id="KW-0812">Transmembrane</keyword>
<accession>A0A2T2P163</accession>
<evidence type="ECO:0000256" key="2">
    <source>
        <dbReference type="SAM" id="Phobius"/>
    </source>
</evidence>
<keyword evidence="4" id="KW-1185">Reference proteome</keyword>
<proteinExistence type="predicted"/>
<gene>
    <name evidence="3" type="ORF">BS50DRAFT_584896</name>
</gene>